<evidence type="ECO:0000256" key="3">
    <source>
        <dbReference type="SAM" id="SignalP"/>
    </source>
</evidence>
<evidence type="ECO:0000256" key="1">
    <source>
        <dbReference type="SAM" id="MobiDB-lite"/>
    </source>
</evidence>
<keyword evidence="2" id="KW-1133">Transmembrane helix</keyword>
<keyword evidence="2" id="KW-0812">Transmembrane</keyword>
<dbReference type="Proteomes" id="UP000298468">
    <property type="component" value="Unassembled WGS sequence"/>
</dbReference>
<comment type="caution">
    <text evidence="4">The sequence shown here is derived from an EMBL/GenBank/DDBJ whole genome shotgun (WGS) entry which is preliminary data.</text>
</comment>
<evidence type="ECO:0000313" key="5">
    <source>
        <dbReference type="Proteomes" id="UP000298468"/>
    </source>
</evidence>
<accession>A0A4R9BHA8</accession>
<feature type="signal peptide" evidence="3">
    <location>
        <begin position="1"/>
        <end position="32"/>
    </location>
</feature>
<evidence type="ECO:0000313" key="4">
    <source>
        <dbReference type="EMBL" id="TFD84572.1"/>
    </source>
</evidence>
<organism evidence="4 5">
    <name type="scientific">Cryobacterium lactosi</name>
    <dbReference type="NCBI Taxonomy" id="1259202"/>
    <lineage>
        <taxon>Bacteria</taxon>
        <taxon>Bacillati</taxon>
        <taxon>Actinomycetota</taxon>
        <taxon>Actinomycetes</taxon>
        <taxon>Micrococcales</taxon>
        <taxon>Microbacteriaceae</taxon>
        <taxon>Cryobacterium</taxon>
    </lineage>
</organism>
<keyword evidence="5" id="KW-1185">Reference proteome</keyword>
<gene>
    <name evidence="4" type="ORF">E3T61_19150</name>
</gene>
<protein>
    <recommendedName>
        <fullName evidence="6">Polysaccharide chain length determinant N-terminal domain-containing protein</fullName>
    </recommendedName>
</protein>
<feature type="transmembrane region" description="Helical" evidence="2">
    <location>
        <begin position="185"/>
        <end position="206"/>
    </location>
</feature>
<dbReference type="AlphaFoldDB" id="A0A4R9BHA8"/>
<proteinExistence type="predicted"/>
<keyword evidence="2" id="KW-0472">Membrane</keyword>
<sequence length="234" mass="25099">MTFREILSAMLRRWYITILVLTAAAVATAVLANDGGTYTTKTVVSFTRPATSSLSPYNGTTDPSVIAFAGTVAQVVNDGRPPARYSESDAPYYGAGVRQGVLVELANSGSQWVSTFGRSDIELQIVGRSYDWVESQQRDLVDQVLAVADAEQASLAIPSADRIRAIVAPLTMRIEYVSPSRRGQAAAAAAMLAVALTVSAWGSVMVDRRLSRKRTTPATPPRIPTRHILEGSPT</sequence>
<feature type="chain" id="PRO_5020623613" description="Polysaccharide chain length determinant N-terminal domain-containing protein" evidence="3">
    <location>
        <begin position="33"/>
        <end position="234"/>
    </location>
</feature>
<dbReference type="EMBL" id="SOHM01000040">
    <property type="protein sequence ID" value="TFD84572.1"/>
    <property type="molecule type" value="Genomic_DNA"/>
</dbReference>
<dbReference type="RefSeq" id="WP_134642440.1">
    <property type="nucleotide sequence ID" value="NZ_SOHM01000040.1"/>
</dbReference>
<keyword evidence="3" id="KW-0732">Signal</keyword>
<reference evidence="4 5" key="1">
    <citation type="submission" date="2019-03" db="EMBL/GenBank/DDBJ databases">
        <title>Genomics of glacier-inhabiting Cryobacterium strains.</title>
        <authorList>
            <person name="Liu Q."/>
            <person name="Xin Y.-H."/>
        </authorList>
    </citation>
    <scope>NUCLEOTIDE SEQUENCE [LARGE SCALE GENOMIC DNA]</scope>
    <source>
        <strain evidence="4 5">Sr59</strain>
    </source>
</reference>
<evidence type="ECO:0000256" key="2">
    <source>
        <dbReference type="SAM" id="Phobius"/>
    </source>
</evidence>
<name>A0A4R9BHA8_9MICO</name>
<feature type="region of interest" description="Disordered" evidence="1">
    <location>
        <begin position="210"/>
        <end position="234"/>
    </location>
</feature>
<dbReference type="OrthoDB" id="5179260at2"/>
<evidence type="ECO:0008006" key="6">
    <source>
        <dbReference type="Google" id="ProtNLM"/>
    </source>
</evidence>